<reference evidence="1 2" key="1">
    <citation type="journal article" date="2012" name="J. Virol.">
        <title>Complete Genome Sequence of Klebsiella pneumoniae Phage JD001.</title>
        <authorList>
            <person name="Cui Z."/>
            <person name="Shen W."/>
            <person name="Wang Z."/>
            <person name="Zhang H."/>
            <person name="Me R."/>
            <person name="Wang Y."/>
            <person name="Zeng L."/>
            <person name="Zhu Y."/>
            <person name="Qin J."/>
            <person name="He P."/>
            <person name="Guo X."/>
        </authorList>
    </citation>
    <scope>NUCLEOTIDE SEQUENCE [LARGE SCALE GENOMIC DNA]</scope>
</reference>
<protein>
    <submittedName>
        <fullName evidence="1">Uncharacterized protein</fullName>
    </submittedName>
</protein>
<organism evidence="1 2">
    <name type="scientific">Klebsiella phage JD001</name>
    <dbReference type="NCBI Taxonomy" id="1236000"/>
    <lineage>
        <taxon>Viruses</taxon>
        <taxon>Duplodnaviria</taxon>
        <taxon>Heunggongvirae</taxon>
        <taxon>Uroviricota</taxon>
        <taxon>Caudoviricetes</taxon>
        <taxon>Jameshumphriesvirinae</taxon>
        <taxon>Jedunavirus</taxon>
        <taxon>Jedunavirus JD001</taxon>
    </lineage>
</organism>
<dbReference type="SUPFAM" id="SSF54171">
    <property type="entry name" value="DNA-binding domain"/>
    <property type="match status" value="1"/>
</dbReference>
<keyword evidence="2" id="KW-1185">Reference proteome</keyword>
<accession>L0AQZ0</accession>
<dbReference type="GO" id="GO:0003700">
    <property type="term" value="F:DNA-binding transcription factor activity"/>
    <property type="evidence" value="ECO:0007669"/>
    <property type="project" value="InterPro"/>
</dbReference>
<dbReference type="EMBL" id="JX866719">
    <property type="protein sequence ID" value="AFZ77596.1"/>
    <property type="molecule type" value="Genomic_DNA"/>
</dbReference>
<dbReference type="GeneID" id="14515703"/>
<evidence type="ECO:0000313" key="2">
    <source>
        <dbReference type="Proteomes" id="UP000010803"/>
    </source>
</evidence>
<sequence>MDEVLESTPRIRFDNRKVYGVGINDSQFQVTMWCNNQKVQHSAYATWKGILQRCYSNKFQKNYPTYSGCSICEEWKLFSNFLKWWKTNFKEGYQIDKDITSPGNKVYSPESCVFVPPDLNEFVTDCEARGNIYAIGVTYDKPRGKFRARIWDNGKLITLGLYDTEKEAHESWYERKISIAHKFKPICDDINESFFNCLLMKIESMRVEL</sequence>
<dbReference type="Gene3D" id="3.30.730.10">
    <property type="entry name" value="AP2/ERF domain"/>
    <property type="match status" value="1"/>
</dbReference>
<proteinExistence type="predicted"/>
<evidence type="ECO:0000313" key="1">
    <source>
        <dbReference type="EMBL" id="AFZ77596.1"/>
    </source>
</evidence>
<dbReference type="RefSeq" id="YP_007392863.1">
    <property type="nucleotide sequence ID" value="NC_020204.1"/>
</dbReference>
<dbReference type="GO" id="GO:0003677">
    <property type="term" value="F:DNA binding"/>
    <property type="evidence" value="ECO:0007669"/>
    <property type="project" value="InterPro"/>
</dbReference>
<name>L0AQZ0_9CAUD</name>
<dbReference type="Proteomes" id="UP000010803">
    <property type="component" value="Segment"/>
</dbReference>
<dbReference type="InterPro" id="IPR016177">
    <property type="entry name" value="DNA-bd_dom_sf"/>
</dbReference>
<dbReference type="KEGG" id="vg:14515703"/>
<dbReference type="InterPro" id="IPR036955">
    <property type="entry name" value="AP2/ERF_dom_sf"/>
</dbReference>
<dbReference type="OrthoDB" id="8611at10239"/>